<keyword evidence="5" id="KW-1185">Reference proteome</keyword>
<dbReference type="PATRIC" id="fig|991905.3.peg.399"/>
<dbReference type="Pfam" id="PF01710">
    <property type="entry name" value="HTH_Tnp_IS630"/>
    <property type="match status" value="1"/>
</dbReference>
<dbReference type="Gene3D" id="1.10.10.10">
    <property type="entry name" value="Winged helix-like DNA-binding domain superfamily/Winged helix DNA-binding domain"/>
    <property type="match status" value="1"/>
</dbReference>
<accession>F2IUR2</accession>
<dbReference type="AlphaFoldDB" id="F2IUR2"/>
<feature type="domain" description="Transposase Synechocystis PCC 6803" evidence="1">
    <location>
        <begin position="6"/>
        <end position="118"/>
    </location>
</feature>
<dbReference type="EMBL" id="CP002568">
    <property type="protein sequence ID" value="ADZ69127.1"/>
    <property type="molecule type" value="Genomic_DNA"/>
</dbReference>
<dbReference type="InterPro" id="IPR002622">
    <property type="entry name" value="Transposase_14"/>
</dbReference>
<evidence type="ECO:0000313" key="4">
    <source>
        <dbReference type="EMBL" id="ADZ69127.1"/>
    </source>
</evidence>
<dbReference type="EMBL" id="CP002568">
    <property type="protein sequence ID" value="ADZ68825.1"/>
    <property type="molecule type" value="Genomic_DNA"/>
</dbReference>
<dbReference type="EMBL" id="CP002568">
    <property type="protein sequence ID" value="ADZ69115.1"/>
    <property type="molecule type" value="Genomic_DNA"/>
</dbReference>
<name>F2IUR2_POLGS</name>
<dbReference type="Proteomes" id="UP000008130">
    <property type="component" value="Chromosome"/>
</dbReference>
<dbReference type="KEGG" id="pgv:SL003B_0390"/>
<dbReference type="KEGG" id="pgv:SL003B_0698"/>
<dbReference type="STRING" id="991905.SL003B_0390"/>
<organism evidence="3 5">
    <name type="scientific">Polymorphum gilvum (strain LMG 25793 / CGMCC 1.9160 / SL003B-26A1)</name>
    <dbReference type="NCBI Taxonomy" id="991905"/>
    <lineage>
        <taxon>Bacteria</taxon>
        <taxon>Pseudomonadati</taxon>
        <taxon>Pseudomonadota</taxon>
        <taxon>Alphaproteobacteria</taxon>
        <taxon>Rhodobacterales</taxon>
        <taxon>Paracoccaceae</taxon>
        <taxon>Polymorphum</taxon>
    </lineage>
</organism>
<dbReference type="SUPFAM" id="SSF46689">
    <property type="entry name" value="Homeodomain-like"/>
    <property type="match status" value="1"/>
</dbReference>
<protein>
    <submittedName>
        <fullName evidence="3">Transposase and inactivated derivatives-like protein</fullName>
    </submittedName>
</protein>
<dbReference type="HOGENOM" id="CLU_056788_2_3_5"/>
<reference evidence="3 5" key="1">
    <citation type="journal article" date="2011" name="J. Bacteriol.">
        <title>Complete genome sequence of Polymorphum gilvum SL003B-26A1T, a crude oil-degrading bacterium from oil-polluted saline soil.</title>
        <authorList>
            <person name="Li S.G."/>
            <person name="Tang Y.Q."/>
            <person name="Nie Y."/>
            <person name="Cai M."/>
            <person name="Wu X.L."/>
        </authorList>
    </citation>
    <scope>NUCLEOTIDE SEQUENCE [LARGE SCALE GENOMIC DNA]</scope>
    <source>
        <strain evidence="5">LMG 25793 / CGMCC 1.9160 / SL003B-26A1</strain>
        <strain evidence="3">SL003B-26A1</strain>
    </source>
</reference>
<evidence type="ECO:0000313" key="2">
    <source>
        <dbReference type="EMBL" id="ADZ68825.1"/>
    </source>
</evidence>
<dbReference type="InterPro" id="IPR009057">
    <property type="entry name" value="Homeodomain-like_sf"/>
</dbReference>
<gene>
    <name evidence="2" type="ordered locus">SL003B_0390</name>
    <name evidence="3" type="ordered locus">SL003B_0684</name>
    <name evidence="4" type="ordered locus">SL003B_0698</name>
</gene>
<evidence type="ECO:0000259" key="1">
    <source>
        <dbReference type="Pfam" id="PF01710"/>
    </source>
</evidence>
<proteinExistence type="predicted"/>
<dbReference type="KEGG" id="pgv:SL003B_0684"/>
<dbReference type="eggNOG" id="COG3415">
    <property type="taxonomic scope" value="Bacteria"/>
</dbReference>
<sequence length="128" mass="14383">MAKSLSVDLRRRVVEAVEAGASRRAAAARFGVGVSSAIRWVERARTRGHVEADKRGGNHRSHRIDAHRGLILEWIDQTPDLTLAEIAERLDAAVAYRPTPSIVCRFFQRHGVTRKKRLRTPPSKRVPT</sequence>
<dbReference type="InterPro" id="IPR036388">
    <property type="entry name" value="WH-like_DNA-bd_sf"/>
</dbReference>
<evidence type="ECO:0000313" key="3">
    <source>
        <dbReference type="EMBL" id="ADZ69115.1"/>
    </source>
</evidence>
<evidence type="ECO:0000313" key="5">
    <source>
        <dbReference type="Proteomes" id="UP000008130"/>
    </source>
</evidence>